<evidence type="ECO:0000256" key="3">
    <source>
        <dbReference type="ARBA" id="ARBA00022617"/>
    </source>
</evidence>
<sequence>MFLCTCFLLAVLFIVIIAYLWHIRSTYEFFTKLNIPGPPPILFFGNFLDIIKSRRSSLNIHKWTQQYGRIFGYFEGHSPILVVSDPDVLQDVFIKSFSNFHSRRPFPLENRNAKDVNLFGATGLCWKRQRFVINPTFSSAKLKQMSPLIHQSIDVLMEKLSDEYKKGQPFDIYAYYKRFTMDTIWSCGFGVDTDMQNNINDPYLIHSQDIFKPRLRVDIILALFITELKQFWVKFDEVTSAVRNELRRRIPITKNFIRASPVKWIIKEANNVIDKRQLIGQTNRTDLLQLMLESATDEDVIHDRRASFVTNDVIGDEIPLIRKLTKHEIASNVFLFMVAGYETTSTALSYITYVLATHPNEQQKLQQHIDAHFNSENQHDTPSYDTISRMDYLDMFIRETLRMYPIVPIAINRQNSEDFEIKGIGKIPAGTSIAVDIFTLHFDNDLWGPVDPHVFYPERFATKRHSMAWIPFGAGPRNCVGMRFALMELKMTIVRLLKLYSIVSCGDETEKAFKNLHEAFVIAPSEAIIRLESRNERHA</sequence>
<feature type="binding site" description="axial binding residue" evidence="9">
    <location>
        <position position="479"/>
    </location>
    <ligand>
        <name>heme</name>
        <dbReference type="ChEBI" id="CHEBI:30413"/>
    </ligand>
    <ligandPart>
        <name>Fe</name>
        <dbReference type="ChEBI" id="CHEBI:18248"/>
    </ligandPart>
</feature>
<evidence type="ECO:0000256" key="9">
    <source>
        <dbReference type="PIRSR" id="PIRSR602401-1"/>
    </source>
</evidence>
<keyword evidence="3 9" id="KW-0349">Heme</keyword>
<evidence type="ECO:0000256" key="1">
    <source>
        <dbReference type="ARBA" id="ARBA00001971"/>
    </source>
</evidence>
<dbReference type="Gene3D" id="1.10.630.10">
    <property type="entry name" value="Cytochrome P450"/>
    <property type="match status" value="1"/>
</dbReference>
<accession>A0A813NAH2</accession>
<dbReference type="InterPro" id="IPR017972">
    <property type="entry name" value="Cyt_P450_CS"/>
</dbReference>
<dbReference type="AlphaFoldDB" id="A0A813NAH2"/>
<dbReference type="InterPro" id="IPR050705">
    <property type="entry name" value="Cytochrome_P450_3A"/>
</dbReference>
<keyword evidence="5 10" id="KW-0560">Oxidoreductase</keyword>
<dbReference type="InterPro" id="IPR002401">
    <property type="entry name" value="Cyt_P450_E_grp-I"/>
</dbReference>
<name>A0A813NAH2_ADIRI</name>
<dbReference type="OrthoDB" id="2789670at2759"/>
<evidence type="ECO:0000256" key="4">
    <source>
        <dbReference type="ARBA" id="ARBA00022723"/>
    </source>
</evidence>
<dbReference type="GO" id="GO:0016705">
    <property type="term" value="F:oxidoreductase activity, acting on paired donors, with incorporation or reduction of molecular oxygen"/>
    <property type="evidence" value="ECO:0007669"/>
    <property type="project" value="InterPro"/>
</dbReference>
<dbReference type="InterPro" id="IPR001128">
    <property type="entry name" value="Cyt_P450"/>
</dbReference>
<evidence type="ECO:0000313" key="12">
    <source>
        <dbReference type="Proteomes" id="UP000663852"/>
    </source>
</evidence>
<evidence type="ECO:0000256" key="5">
    <source>
        <dbReference type="ARBA" id="ARBA00023002"/>
    </source>
</evidence>
<comment type="similarity">
    <text evidence="2 10">Belongs to the cytochrome P450 family.</text>
</comment>
<evidence type="ECO:0000256" key="6">
    <source>
        <dbReference type="ARBA" id="ARBA00023004"/>
    </source>
</evidence>
<dbReference type="PANTHER" id="PTHR24302:SF15">
    <property type="entry name" value="FATTY-ACID PEROXYGENASE"/>
    <property type="match status" value="1"/>
</dbReference>
<dbReference type="CDD" id="cd11055">
    <property type="entry name" value="CYP3A-like"/>
    <property type="match status" value="1"/>
</dbReference>
<dbReference type="PANTHER" id="PTHR24302">
    <property type="entry name" value="CYTOCHROME P450 FAMILY 3"/>
    <property type="match status" value="1"/>
</dbReference>
<dbReference type="EMBL" id="CAJNOJ010000003">
    <property type="protein sequence ID" value="CAF0732805.1"/>
    <property type="molecule type" value="Genomic_DNA"/>
</dbReference>
<keyword evidence="6 9" id="KW-0408">Iron</keyword>
<dbReference type="Proteomes" id="UP000663852">
    <property type="component" value="Unassembled WGS sequence"/>
</dbReference>
<dbReference type="InterPro" id="IPR036396">
    <property type="entry name" value="Cyt_P450_sf"/>
</dbReference>
<comment type="caution">
    <text evidence="11">The sequence shown here is derived from an EMBL/GenBank/DDBJ whole genome shotgun (WGS) entry which is preliminary data.</text>
</comment>
<evidence type="ECO:0000256" key="2">
    <source>
        <dbReference type="ARBA" id="ARBA00010617"/>
    </source>
</evidence>
<dbReference type="GO" id="GO:0008395">
    <property type="term" value="F:steroid hydroxylase activity"/>
    <property type="evidence" value="ECO:0007669"/>
    <property type="project" value="TreeGrafter"/>
</dbReference>
<reference evidence="11" key="1">
    <citation type="submission" date="2021-02" db="EMBL/GenBank/DDBJ databases">
        <authorList>
            <person name="Nowell W R."/>
        </authorList>
    </citation>
    <scope>NUCLEOTIDE SEQUENCE</scope>
</reference>
<dbReference type="PRINTS" id="PR00385">
    <property type="entry name" value="P450"/>
</dbReference>
<comment type="cofactor">
    <cofactor evidence="1 9">
        <name>heme</name>
        <dbReference type="ChEBI" id="CHEBI:30413"/>
    </cofactor>
</comment>
<proteinExistence type="inferred from homology"/>
<organism evidence="11 12">
    <name type="scientific">Adineta ricciae</name>
    <name type="common">Rotifer</name>
    <dbReference type="NCBI Taxonomy" id="249248"/>
    <lineage>
        <taxon>Eukaryota</taxon>
        <taxon>Metazoa</taxon>
        <taxon>Spiralia</taxon>
        <taxon>Gnathifera</taxon>
        <taxon>Rotifera</taxon>
        <taxon>Eurotatoria</taxon>
        <taxon>Bdelloidea</taxon>
        <taxon>Adinetida</taxon>
        <taxon>Adinetidae</taxon>
        <taxon>Adineta</taxon>
    </lineage>
</organism>
<evidence type="ECO:0000256" key="8">
    <source>
        <dbReference type="ARBA" id="ARBA00043906"/>
    </source>
</evidence>
<dbReference type="Pfam" id="PF00067">
    <property type="entry name" value="p450"/>
    <property type="match status" value="1"/>
</dbReference>
<protein>
    <recommendedName>
        <fullName evidence="13">Cytochrome P450</fullName>
    </recommendedName>
</protein>
<dbReference type="GO" id="GO:0020037">
    <property type="term" value="F:heme binding"/>
    <property type="evidence" value="ECO:0007669"/>
    <property type="project" value="InterPro"/>
</dbReference>
<evidence type="ECO:0008006" key="13">
    <source>
        <dbReference type="Google" id="ProtNLM"/>
    </source>
</evidence>
<dbReference type="SUPFAM" id="SSF48264">
    <property type="entry name" value="Cytochrome P450"/>
    <property type="match status" value="1"/>
</dbReference>
<keyword evidence="7 10" id="KW-0503">Monooxygenase</keyword>
<keyword evidence="4 9" id="KW-0479">Metal-binding</keyword>
<comment type="function">
    <text evidence="8">Cytochromes P450 are a group of heme-thiolate monooxygenases. They oxidize a variety of structurally unrelated compounds, including steroids, fatty acids, and xenobiotics.</text>
</comment>
<evidence type="ECO:0000256" key="10">
    <source>
        <dbReference type="RuleBase" id="RU000461"/>
    </source>
</evidence>
<evidence type="ECO:0000313" key="11">
    <source>
        <dbReference type="EMBL" id="CAF0732805.1"/>
    </source>
</evidence>
<dbReference type="PROSITE" id="PS00086">
    <property type="entry name" value="CYTOCHROME_P450"/>
    <property type="match status" value="1"/>
</dbReference>
<dbReference type="FunFam" id="1.10.630.10:FF:000182">
    <property type="entry name" value="Cytochrome P450 3A4"/>
    <property type="match status" value="1"/>
</dbReference>
<gene>
    <name evidence="11" type="ORF">EDS130_LOCUS1217</name>
</gene>
<dbReference type="GO" id="GO:0005506">
    <property type="term" value="F:iron ion binding"/>
    <property type="evidence" value="ECO:0007669"/>
    <property type="project" value="InterPro"/>
</dbReference>
<evidence type="ECO:0000256" key="7">
    <source>
        <dbReference type="ARBA" id="ARBA00023033"/>
    </source>
</evidence>
<dbReference type="PRINTS" id="PR00463">
    <property type="entry name" value="EP450I"/>
</dbReference>